<dbReference type="GO" id="GO:0005524">
    <property type="term" value="F:ATP binding"/>
    <property type="evidence" value="ECO:0007669"/>
    <property type="project" value="UniProtKB-UniRule"/>
</dbReference>
<name>A0A1I7STF0_BURXY</name>
<proteinExistence type="inferred from homology"/>
<dbReference type="InterPro" id="IPR011009">
    <property type="entry name" value="Kinase-like_dom_sf"/>
</dbReference>
<comment type="similarity">
    <text evidence="1">Belongs to the protein kinase superfamily. CMGC Ser/Thr protein kinase family. CDC2/CDKX subfamily.</text>
</comment>
<feature type="domain" description="Protein kinase" evidence="10">
    <location>
        <begin position="23"/>
        <end position="306"/>
    </location>
</feature>
<dbReference type="PROSITE" id="PS00108">
    <property type="entry name" value="PROTEIN_KINASE_ST"/>
    <property type="match status" value="1"/>
</dbReference>
<dbReference type="InterPro" id="IPR017441">
    <property type="entry name" value="Protein_kinase_ATP_BS"/>
</dbReference>
<evidence type="ECO:0000256" key="6">
    <source>
        <dbReference type="ARBA" id="ARBA00022840"/>
    </source>
</evidence>
<dbReference type="GO" id="GO:0051402">
    <property type="term" value="P:neuron apoptotic process"/>
    <property type="evidence" value="ECO:0007669"/>
    <property type="project" value="TreeGrafter"/>
</dbReference>
<dbReference type="AlphaFoldDB" id="A0A1I7STF0"/>
<keyword evidence="3" id="KW-0808">Transferase</keyword>
<dbReference type="GO" id="GO:0007409">
    <property type="term" value="P:axonogenesis"/>
    <property type="evidence" value="ECO:0007669"/>
    <property type="project" value="TreeGrafter"/>
</dbReference>
<evidence type="ECO:0000259" key="10">
    <source>
        <dbReference type="PROSITE" id="PS50011"/>
    </source>
</evidence>
<sequence>MPEGIIVLPKDSELRYVRRMEDYDFHELIGEGTYGSVYRATHKRSKKSFAVKVMKLFEDDEGIPSAALREVALLKVLNHPNVMRLEEVQHDQESLFIVVEQCDIDLKKYFDTLEEPLSLTIVKDLTKQVLSGLLHCHLKQVLHRDLKPQNLLLNLNNMQVKLADFGLARAFGIPVRCFSNEVVTLWYRPPDILFGAKLYTSSVDIWSAGCIFAEIANTGKPLFCGNNVTDQLRLIFRVTGVPSEYSWPGVTKLPDYKPIVPFSPSITLDEAVPRLDASGLSLLKKMLVCNPSERISAQSALEHPFLN</sequence>
<feature type="binding site" evidence="8">
    <location>
        <position position="52"/>
    </location>
    <ligand>
        <name>ATP</name>
        <dbReference type="ChEBI" id="CHEBI:30616"/>
    </ligand>
</feature>
<evidence type="ECO:0000256" key="3">
    <source>
        <dbReference type="ARBA" id="ARBA00022679"/>
    </source>
</evidence>
<protein>
    <recommendedName>
        <fullName evidence="7">Cell division protein kinase 5</fullName>
    </recommendedName>
</protein>
<dbReference type="eggNOG" id="KOG0662">
    <property type="taxonomic scope" value="Eukaryota"/>
</dbReference>
<dbReference type="SMART" id="SM00220">
    <property type="entry name" value="S_TKc"/>
    <property type="match status" value="1"/>
</dbReference>
<evidence type="ECO:0000256" key="5">
    <source>
        <dbReference type="ARBA" id="ARBA00022777"/>
    </source>
</evidence>
<dbReference type="WBParaSite" id="BXY_1632000.1">
    <property type="protein sequence ID" value="BXY_1632000.1"/>
    <property type="gene ID" value="BXY_1632000"/>
</dbReference>
<evidence type="ECO:0000313" key="12">
    <source>
        <dbReference type="WBParaSite" id="BXY_1632000.1"/>
    </source>
</evidence>
<dbReference type="Gene3D" id="1.10.510.10">
    <property type="entry name" value="Transferase(Phosphotransferase) domain 1"/>
    <property type="match status" value="1"/>
</dbReference>
<dbReference type="PANTHER" id="PTHR24056">
    <property type="entry name" value="CELL DIVISION PROTEIN KINASE"/>
    <property type="match status" value="1"/>
</dbReference>
<evidence type="ECO:0000256" key="9">
    <source>
        <dbReference type="RuleBase" id="RU000304"/>
    </source>
</evidence>
<evidence type="ECO:0000256" key="2">
    <source>
        <dbReference type="ARBA" id="ARBA00022527"/>
    </source>
</evidence>
<dbReference type="InterPro" id="IPR008271">
    <property type="entry name" value="Ser/Thr_kinase_AS"/>
</dbReference>
<dbReference type="Pfam" id="PF00069">
    <property type="entry name" value="Pkinase"/>
    <property type="match status" value="1"/>
</dbReference>
<dbReference type="PROSITE" id="PS50011">
    <property type="entry name" value="PROTEIN_KINASE_DOM"/>
    <property type="match status" value="1"/>
</dbReference>
<evidence type="ECO:0000256" key="8">
    <source>
        <dbReference type="PROSITE-ProRule" id="PRU10141"/>
    </source>
</evidence>
<keyword evidence="6 8" id="KW-0067">ATP-binding</keyword>
<dbReference type="FunFam" id="1.10.510.10:FF:000611">
    <property type="entry name" value="CMGC family protein kinase"/>
    <property type="match status" value="1"/>
</dbReference>
<evidence type="ECO:0000256" key="4">
    <source>
        <dbReference type="ARBA" id="ARBA00022741"/>
    </source>
</evidence>
<dbReference type="GO" id="GO:0048489">
    <property type="term" value="P:synaptic vesicle transport"/>
    <property type="evidence" value="ECO:0007669"/>
    <property type="project" value="TreeGrafter"/>
</dbReference>
<dbReference type="GO" id="GO:0005737">
    <property type="term" value="C:cytoplasm"/>
    <property type="evidence" value="ECO:0007669"/>
    <property type="project" value="TreeGrafter"/>
</dbReference>
<evidence type="ECO:0000256" key="7">
    <source>
        <dbReference type="ARBA" id="ARBA00041295"/>
    </source>
</evidence>
<dbReference type="PANTHER" id="PTHR24056:SF46">
    <property type="entry name" value="CYCLIN-DEPENDENT KINASE 5"/>
    <property type="match status" value="1"/>
</dbReference>
<dbReference type="CDD" id="cd07829">
    <property type="entry name" value="STKc_CDK_like"/>
    <property type="match status" value="1"/>
</dbReference>
<evidence type="ECO:0000313" key="11">
    <source>
        <dbReference type="Proteomes" id="UP000095284"/>
    </source>
</evidence>
<dbReference type="GO" id="GO:0005634">
    <property type="term" value="C:nucleus"/>
    <property type="evidence" value="ECO:0007669"/>
    <property type="project" value="TreeGrafter"/>
</dbReference>
<dbReference type="PROSITE" id="PS00107">
    <property type="entry name" value="PROTEIN_KINASE_ATP"/>
    <property type="match status" value="1"/>
</dbReference>
<accession>A0A1I7STF0</accession>
<organism evidence="11 12">
    <name type="scientific">Bursaphelenchus xylophilus</name>
    <name type="common">Pinewood nematode worm</name>
    <name type="synonym">Aphelenchoides xylophilus</name>
    <dbReference type="NCBI Taxonomy" id="6326"/>
    <lineage>
        <taxon>Eukaryota</taxon>
        <taxon>Metazoa</taxon>
        <taxon>Ecdysozoa</taxon>
        <taxon>Nematoda</taxon>
        <taxon>Chromadorea</taxon>
        <taxon>Rhabditida</taxon>
        <taxon>Tylenchina</taxon>
        <taxon>Tylenchomorpha</taxon>
        <taxon>Aphelenchoidea</taxon>
        <taxon>Aphelenchoididae</taxon>
        <taxon>Bursaphelenchus</taxon>
    </lineage>
</organism>
<dbReference type="InterPro" id="IPR050108">
    <property type="entry name" value="CDK"/>
</dbReference>
<dbReference type="Proteomes" id="UP000095284">
    <property type="component" value="Unplaced"/>
</dbReference>
<keyword evidence="5" id="KW-0418">Kinase</keyword>
<dbReference type="GO" id="GO:0004693">
    <property type="term" value="F:cyclin-dependent protein serine/threonine kinase activity"/>
    <property type="evidence" value="ECO:0007669"/>
    <property type="project" value="TreeGrafter"/>
</dbReference>
<dbReference type="FunFam" id="3.30.200.20:FF:000042">
    <property type="entry name" value="Aurora kinase A"/>
    <property type="match status" value="1"/>
</dbReference>
<dbReference type="Gene3D" id="3.30.200.20">
    <property type="entry name" value="Phosphorylase Kinase, domain 1"/>
    <property type="match status" value="1"/>
</dbReference>
<dbReference type="InterPro" id="IPR000719">
    <property type="entry name" value="Prot_kinase_dom"/>
</dbReference>
<evidence type="ECO:0000256" key="1">
    <source>
        <dbReference type="ARBA" id="ARBA00006485"/>
    </source>
</evidence>
<reference evidence="12" key="1">
    <citation type="submission" date="2016-11" db="UniProtKB">
        <authorList>
            <consortium name="WormBaseParasite"/>
        </authorList>
    </citation>
    <scope>IDENTIFICATION</scope>
</reference>
<keyword evidence="4 8" id="KW-0547">Nucleotide-binding</keyword>
<dbReference type="SUPFAM" id="SSF56112">
    <property type="entry name" value="Protein kinase-like (PK-like)"/>
    <property type="match status" value="1"/>
</dbReference>
<keyword evidence="2 9" id="KW-0723">Serine/threonine-protein kinase</keyword>